<dbReference type="AlphaFoldDB" id="A0A5A8F4K3"/>
<keyword evidence="4 7" id="KW-0521">NADP</keyword>
<keyword evidence="5 7" id="KW-0560">Oxidoreductase</keyword>
<evidence type="ECO:0000313" key="10">
    <source>
        <dbReference type="EMBL" id="KAA0258966.1"/>
    </source>
</evidence>
<keyword evidence="7" id="KW-0963">Cytoplasm</keyword>
<dbReference type="Pfam" id="PF22698">
    <property type="entry name" value="Semialdhyde_dhC_1"/>
    <property type="match status" value="1"/>
</dbReference>
<dbReference type="PANTHER" id="PTHR32338">
    <property type="entry name" value="N-ACETYL-GAMMA-GLUTAMYL-PHOSPHATE REDUCTASE, CHLOROPLASTIC-RELATED-RELATED"/>
    <property type="match status" value="1"/>
</dbReference>
<comment type="caution">
    <text evidence="10">The sequence shown here is derived from an EMBL/GenBank/DDBJ whole genome shotgun (WGS) entry which is preliminary data.</text>
</comment>
<dbReference type="GO" id="GO:0051287">
    <property type="term" value="F:NAD binding"/>
    <property type="evidence" value="ECO:0007669"/>
    <property type="project" value="InterPro"/>
</dbReference>
<sequence>MKAAIIGATGYTGFELIKILLKHPKIQISSITSDTYAGTPYSALYPQLTEIFDKEIEPNDYEKVANNSDIVFLCLPHAASMEAANFFYQKGKMVIDLSADFRYSETTIYETTYKTKHKYPELCKEAAYGIPEIFKKDIQNSKLLGNPGCYPTSIIIPLFPLLKEGLINEEIIADSKSGVSGAGKKPTEKTHFCEVNDDFKPYGVLSHRHESEIDFILKKANANIDLVFTPHLLPITRGIESTIYTKSDKNIDILHQCLFDYYSNSPFVRIYKDGRIPAIKNVANTNYIDIALFKRGEKVVIISCIDNLVKGASGQAVQNMNIMLDFNETLGLL</sequence>
<organism evidence="10 11">
    <name type="scientific">Deferribacter autotrophicus</name>
    <dbReference type="NCBI Taxonomy" id="500465"/>
    <lineage>
        <taxon>Bacteria</taxon>
        <taxon>Pseudomonadati</taxon>
        <taxon>Deferribacterota</taxon>
        <taxon>Deferribacteres</taxon>
        <taxon>Deferribacterales</taxon>
        <taxon>Deferribacteraceae</taxon>
        <taxon>Deferribacter</taxon>
    </lineage>
</organism>
<evidence type="ECO:0000256" key="3">
    <source>
        <dbReference type="ARBA" id="ARBA00022605"/>
    </source>
</evidence>
<dbReference type="Pfam" id="PF01118">
    <property type="entry name" value="Semialdhyde_dh"/>
    <property type="match status" value="1"/>
</dbReference>
<keyword evidence="2 7" id="KW-0055">Arginine biosynthesis</keyword>
<dbReference type="EMBL" id="VFJB01000003">
    <property type="protein sequence ID" value="KAA0258966.1"/>
    <property type="molecule type" value="Genomic_DNA"/>
</dbReference>
<keyword evidence="11" id="KW-1185">Reference proteome</keyword>
<dbReference type="PANTHER" id="PTHR32338:SF10">
    <property type="entry name" value="N-ACETYL-GAMMA-GLUTAMYL-PHOSPHATE REDUCTASE, CHLOROPLASTIC-RELATED"/>
    <property type="match status" value="1"/>
</dbReference>
<protein>
    <recommendedName>
        <fullName evidence="7">N-acetyl-gamma-glutamyl-phosphate reductase</fullName>
        <shortName evidence="7">AGPR</shortName>
        <ecNumber evidence="7">1.2.1.38</ecNumber>
    </recommendedName>
    <alternativeName>
        <fullName evidence="7">N-acetyl-glutamate semialdehyde dehydrogenase</fullName>
        <shortName evidence="7">NAGSA dehydrogenase</shortName>
    </alternativeName>
</protein>
<comment type="subcellular location">
    <subcellularLocation>
        <location evidence="7">Cytoplasm</location>
    </subcellularLocation>
</comment>
<evidence type="ECO:0000259" key="9">
    <source>
        <dbReference type="SMART" id="SM00859"/>
    </source>
</evidence>
<feature type="domain" description="Semialdehyde dehydrogenase NAD-binding" evidence="9">
    <location>
        <begin position="2"/>
        <end position="141"/>
    </location>
</feature>
<dbReference type="InterPro" id="IPR058924">
    <property type="entry name" value="AGPR_dimerisation_dom"/>
</dbReference>
<dbReference type="GO" id="GO:0003942">
    <property type="term" value="F:N-acetyl-gamma-glutamyl-phosphate reductase activity"/>
    <property type="evidence" value="ECO:0007669"/>
    <property type="project" value="UniProtKB-UniRule"/>
</dbReference>
<evidence type="ECO:0000313" key="11">
    <source>
        <dbReference type="Proteomes" id="UP000322876"/>
    </source>
</evidence>
<dbReference type="InterPro" id="IPR036291">
    <property type="entry name" value="NAD(P)-bd_dom_sf"/>
</dbReference>
<feature type="active site" evidence="7 8">
    <location>
        <position position="149"/>
    </location>
</feature>
<dbReference type="GO" id="GO:0006526">
    <property type="term" value="P:L-arginine biosynthetic process"/>
    <property type="evidence" value="ECO:0007669"/>
    <property type="project" value="UniProtKB-UniRule"/>
</dbReference>
<dbReference type="InterPro" id="IPR023013">
    <property type="entry name" value="AGPR_AS"/>
</dbReference>
<evidence type="ECO:0000256" key="2">
    <source>
        <dbReference type="ARBA" id="ARBA00022571"/>
    </source>
</evidence>
<comment type="pathway">
    <text evidence="1 7">Amino-acid biosynthesis; L-arginine biosynthesis; N(2)-acetyl-L-ornithine from L-glutamate: step 3/4.</text>
</comment>
<dbReference type="FunFam" id="3.30.360.10:FF:000014">
    <property type="entry name" value="N-acetyl-gamma-glutamyl-phosphate reductase"/>
    <property type="match status" value="1"/>
</dbReference>
<comment type="similarity">
    <text evidence="7">Belongs to the NAGSA dehydrogenase family. Type 1 subfamily.</text>
</comment>
<dbReference type="OrthoDB" id="9801289at2"/>
<gene>
    <name evidence="7" type="primary">argC</name>
    <name evidence="10" type="ORF">FHQ18_03180</name>
</gene>
<dbReference type="Proteomes" id="UP000322876">
    <property type="component" value="Unassembled WGS sequence"/>
</dbReference>
<dbReference type="UniPathway" id="UPA00068">
    <property type="reaction ID" value="UER00108"/>
</dbReference>
<proteinExistence type="inferred from homology"/>
<evidence type="ECO:0000256" key="5">
    <source>
        <dbReference type="ARBA" id="ARBA00023002"/>
    </source>
</evidence>
<evidence type="ECO:0000256" key="6">
    <source>
        <dbReference type="ARBA" id="ARBA00050557"/>
    </source>
</evidence>
<dbReference type="InterPro" id="IPR000706">
    <property type="entry name" value="AGPR_type-1"/>
</dbReference>
<dbReference type="NCBIfam" id="TIGR01850">
    <property type="entry name" value="argC"/>
    <property type="match status" value="1"/>
</dbReference>
<dbReference type="SUPFAM" id="SSF51735">
    <property type="entry name" value="NAD(P)-binding Rossmann-fold domains"/>
    <property type="match status" value="1"/>
</dbReference>
<dbReference type="Gene3D" id="3.30.360.10">
    <property type="entry name" value="Dihydrodipicolinate Reductase, domain 2"/>
    <property type="match status" value="1"/>
</dbReference>
<dbReference type="PROSITE" id="PS01224">
    <property type="entry name" value="ARGC"/>
    <property type="match status" value="1"/>
</dbReference>
<dbReference type="CDD" id="cd17895">
    <property type="entry name" value="AGPR_1_N"/>
    <property type="match status" value="1"/>
</dbReference>
<dbReference type="RefSeq" id="WP_149265726.1">
    <property type="nucleotide sequence ID" value="NZ_VFJB01000003.1"/>
</dbReference>
<comment type="catalytic activity">
    <reaction evidence="6 7">
        <text>N-acetyl-L-glutamate 5-semialdehyde + phosphate + NADP(+) = N-acetyl-L-glutamyl 5-phosphate + NADPH + H(+)</text>
        <dbReference type="Rhea" id="RHEA:21588"/>
        <dbReference type="ChEBI" id="CHEBI:15378"/>
        <dbReference type="ChEBI" id="CHEBI:29123"/>
        <dbReference type="ChEBI" id="CHEBI:43474"/>
        <dbReference type="ChEBI" id="CHEBI:57783"/>
        <dbReference type="ChEBI" id="CHEBI:57936"/>
        <dbReference type="ChEBI" id="CHEBI:58349"/>
        <dbReference type="EC" id="1.2.1.38"/>
    </reaction>
</comment>
<dbReference type="GO" id="GO:0005737">
    <property type="term" value="C:cytoplasm"/>
    <property type="evidence" value="ECO:0007669"/>
    <property type="project" value="UniProtKB-SubCell"/>
</dbReference>
<dbReference type="Gene3D" id="3.40.50.720">
    <property type="entry name" value="NAD(P)-binding Rossmann-like Domain"/>
    <property type="match status" value="1"/>
</dbReference>
<dbReference type="EC" id="1.2.1.38" evidence="7"/>
<dbReference type="GO" id="GO:0070401">
    <property type="term" value="F:NADP+ binding"/>
    <property type="evidence" value="ECO:0007669"/>
    <property type="project" value="InterPro"/>
</dbReference>
<evidence type="ECO:0000256" key="7">
    <source>
        <dbReference type="HAMAP-Rule" id="MF_00150"/>
    </source>
</evidence>
<reference evidence="10 11" key="1">
    <citation type="submission" date="2019-06" db="EMBL/GenBank/DDBJ databases">
        <title>Genomic insights into carbon and energy metabolism of Deferribacter autotrophicus revealed new metabolic traits in the phylum Deferribacteres.</title>
        <authorList>
            <person name="Slobodkin A.I."/>
            <person name="Slobodkina G.B."/>
            <person name="Allioux M."/>
            <person name="Alain K."/>
            <person name="Jebbar M."/>
            <person name="Shadrin V."/>
            <person name="Kublanov I.V."/>
            <person name="Toshchakov S.V."/>
            <person name="Bonch-Osmolovskaya E.A."/>
        </authorList>
    </citation>
    <scope>NUCLEOTIDE SEQUENCE [LARGE SCALE GENOMIC DNA]</scope>
    <source>
        <strain evidence="10 11">SL50</strain>
    </source>
</reference>
<evidence type="ECO:0000256" key="8">
    <source>
        <dbReference type="PROSITE-ProRule" id="PRU10010"/>
    </source>
</evidence>
<dbReference type="SUPFAM" id="SSF55347">
    <property type="entry name" value="Glyceraldehyde-3-phosphate dehydrogenase-like, C-terminal domain"/>
    <property type="match status" value="1"/>
</dbReference>
<name>A0A5A8F4K3_9BACT</name>
<dbReference type="InterPro" id="IPR000534">
    <property type="entry name" value="Semialdehyde_DH_NAD-bd"/>
</dbReference>
<evidence type="ECO:0000256" key="1">
    <source>
        <dbReference type="ARBA" id="ARBA00004862"/>
    </source>
</evidence>
<dbReference type="InterPro" id="IPR050085">
    <property type="entry name" value="AGPR"/>
</dbReference>
<comment type="function">
    <text evidence="7">Catalyzes the NADPH-dependent reduction of N-acetyl-5-glutamyl phosphate to yield N-acetyl-L-glutamate 5-semialdehyde.</text>
</comment>
<evidence type="ECO:0000256" key="4">
    <source>
        <dbReference type="ARBA" id="ARBA00022857"/>
    </source>
</evidence>
<dbReference type="HAMAP" id="MF_00150">
    <property type="entry name" value="ArgC_type1"/>
    <property type="match status" value="1"/>
</dbReference>
<dbReference type="CDD" id="cd23934">
    <property type="entry name" value="AGPR_1_C"/>
    <property type="match status" value="1"/>
</dbReference>
<accession>A0A5A8F4K3</accession>
<dbReference type="SMART" id="SM00859">
    <property type="entry name" value="Semialdhyde_dh"/>
    <property type="match status" value="1"/>
</dbReference>
<keyword evidence="3 7" id="KW-0028">Amino-acid biosynthesis</keyword>